<dbReference type="EMBL" id="CP036432">
    <property type="protein sequence ID" value="QDV86807.1"/>
    <property type="molecule type" value="Genomic_DNA"/>
</dbReference>
<dbReference type="RefSeq" id="WP_145218209.1">
    <property type="nucleotide sequence ID" value="NZ_CP036432.1"/>
</dbReference>
<accession>A0ABX5XZ62</accession>
<sequence>MTIPDPSPDPIENKMGDGGQTSVENSLRSLKPKGIDSDQLVYRAGFQDGFRHGQATPIDSSSGHCVEVQSRSRRLSGGSAVVGGMVGALAASLVMLMSTYNSRDDTGEIRIADPWVAPDGETSILPSVDSPSPAESQTKPAAVRSLVVTDPVDQTLPLGGVLGTRSLYRSPEDDPLRSVSVNGGERSAETPPPANVSLPLRRALLREVERSS</sequence>
<protein>
    <submittedName>
        <fullName evidence="2">Uncharacterized protein</fullName>
    </submittedName>
</protein>
<name>A0ABX5XZ62_9BACT</name>
<organism evidence="2 3">
    <name type="scientific">Stieleria magnilauensis</name>
    <dbReference type="NCBI Taxonomy" id="2527963"/>
    <lineage>
        <taxon>Bacteria</taxon>
        <taxon>Pseudomonadati</taxon>
        <taxon>Planctomycetota</taxon>
        <taxon>Planctomycetia</taxon>
        <taxon>Pirellulales</taxon>
        <taxon>Pirellulaceae</taxon>
        <taxon>Stieleria</taxon>
    </lineage>
</organism>
<dbReference type="Proteomes" id="UP000318081">
    <property type="component" value="Chromosome"/>
</dbReference>
<keyword evidence="3" id="KW-1185">Reference proteome</keyword>
<gene>
    <name evidence="2" type="ORF">TBK1r_58320</name>
</gene>
<proteinExistence type="predicted"/>
<feature type="region of interest" description="Disordered" evidence="1">
    <location>
        <begin position="1"/>
        <end position="34"/>
    </location>
</feature>
<evidence type="ECO:0000256" key="1">
    <source>
        <dbReference type="SAM" id="MobiDB-lite"/>
    </source>
</evidence>
<feature type="region of interest" description="Disordered" evidence="1">
    <location>
        <begin position="159"/>
        <end position="201"/>
    </location>
</feature>
<evidence type="ECO:0000313" key="3">
    <source>
        <dbReference type="Proteomes" id="UP000318081"/>
    </source>
</evidence>
<evidence type="ECO:0000313" key="2">
    <source>
        <dbReference type="EMBL" id="QDV86807.1"/>
    </source>
</evidence>
<reference evidence="2 3" key="1">
    <citation type="submission" date="2019-02" db="EMBL/GenBank/DDBJ databases">
        <title>Deep-cultivation of Planctomycetes and their phenomic and genomic characterization uncovers novel biology.</title>
        <authorList>
            <person name="Wiegand S."/>
            <person name="Jogler M."/>
            <person name="Boedeker C."/>
            <person name="Pinto D."/>
            <person name="Vollmers J."/>
            <person name="Rivas-Marin E."/>
            <person name="Kohn T."/>
            <person name="Peeters S.H."/>
            <person name="Heuer A."/>
            <person name="Rast P."/>
            <person name="Oberbeckmann S."/>
            <person name="Bunk B."/>
            <person name="Jeske O."/>
            <person name="Meyerdierks A."/>
            <person name="Storesund J.E."/>
            <person name="Kallscheuer N."/>
            <person name="Luecker S."/>
            <person name="Lage O.M."/>
            <person name="Pohl T."/>
            <person name="Merkel B.J."/>
            <person name="Hornburger P."/>
            <person name="Mueller R.-W."/>
            <person name="Bruemmer F."/>
            <person name="Labrenz M."/>
            <person name="Spormann A.M."/>
            <person name="Op den Camp H."/>
            <person name="Overmann J."/>
            <person name="Amann R."/>
            <person name="Jetten M.S.M."/>
            <person name="Mascher T."/>
            <person name="Medema M.H."/>
            <person name="Devos D.P."/>
            <person name="Kaster A.-K."/>
            <person name="Ovreas L."/>
            <person name="Rohde M."/>
            <person name="Galperin M.Y."/>
            <person name="Jogler C."/>
        </authorList>
    </citation>
    <scope>NUCLEOTIDE SEQUENCE [LARGE SCALE GENOMIC DNA]</scope>
    <source>
        <strain evidence="2 3">TBK1r</strain>
    </source>
</reference>